<gene>
    <name evidence="8" type="ORF">ACHHYP_04033</name>
</gene>
<dbReference type="GO" id="GO:0008081">
    <property type="term" value="F:phosphoric diester hydrolase activity"/>
    <property type="evidence" value="ECO:0007669"/>
    <property type="project" value="InterPro"/>
</dbReference>
<dbReference type="SMART" id="SM00100">
    <property type="entry name" value="cNMP"/>
    <property type="match status" value="1"/>
</dbReference>
<evidence type="ECO:0000256" key="2">
    <source>
        <dbReference type="ARBA" id="ARBA00022801"/>
    </source>
</evidence>
<dbReference type="SMART" id="SM01065">
    <property type="entry name" value="CBM_2"/>
    <property type="match status" value="1"/>
</dbReference>
<dbReference type="InterPro" id="IPR002044">
    <property type="entry name" value="CBM20"/>
</dbReference>
<dbReference type="STRING" id="1202772.A0A1V9Z288"/>
<dbReference type="InterPro" id="IPR017946">
    <property type="entry name" value="PLC-like_Pdiesterase_TIM-brl"/>
</dbReference>
<evidence type="ECO:0000256" key="1">
    <source>
        <dbReference type="ARBA" id="ARBA00022723"/>
    </source>
</evidence>
<evidence type="ECO:0000313" key="8">
    <source>
        <dbReference type="EMBL" id="OQR92116.1"/>
    </source>
</evidence>
<dbReference type="InterPro" id="IPR013784">
    <property type="entry name" value="Carb-bd-like_fold"/>
</dbReference>
<dbReference type="PROSITE" id="PS51704">
    <property type="entry name" value="GP_PDE"/>
    <property type="match status" value="1"/>
</dbReference>
<dbReference type="OrthoDB" id="69888at2759"/>
<name>A0A1V9Z288_ACHHY</name>
<dbReference type="PANTHER" id="PTHR22958">
    <property type="entry name" value="GLYCEROPHOSPHORYL DIESTER PHOSPHODIESTERASE"/>
    <property type="match status" value="1"/>
</dbReference>
<dbReference type="CDD" id="cd08572">
    <property type="entry name" value="GDPD_GDE5_like"/>
    <property type="match status" value="1"/>
</dbReference>
<dbReference type="InterPro" id="IPR008979">
    <property type="entry name" value="Galactose-bd-like_sf"/>
</dbReference>
<dbReference type="Gene3D" id="2.60.120.10">
    <property type="entry name" value="Jelly Rolls"/>
    <property type="match status" value="1"/>
</dbReference>
<keyword evidence="4" id="KW-1015">Disulfide bond</keyword>
<dbReference type="PROSITE" id="PS51166">
    <property type="entry name" value="CBM20"/>
    <property type="match status" value="1"/>
</dbReference>
<organism evidence="8 9">
    <name type="scientific">Achlya hypogyna</name>
    <name type="common">Oomycete</name>
    <name type="synonym">Protoachlya hypogyna</name>
    <dbReference type="NCBI Taxonomy" id="1202772"/>
    <lineage>
        <taxon>Eukaryota</taxon>
        <taxon>Sar</taxon>
        <taxon>Stramenopiles</taxon>
        <taxon>Oomycota</taxon>
        <taxon>Saprolegniomycetes</taxon>
        <taxon>Saprolegniales</taxon>
        <taxon>Achlyaceae</taxon>
        <taxon>Achlya</taxon>
    </lineage>
</organism>
<evidence type="ECO:0000259" key="7">
    <source>
        <dbReference type="PROSITE" id="PS51704"/>
    </source>
</evidence>
<sequence>MASVLLQVHAASPLTAGGRVVGVVGNVPELGAWNIADAIVLKPHGVPSLLWDTTVEIDIGTVVEYKYVILDRTGKLVLWESLPGNRTLVAGGINLALHKPCSQSSIFVAQAPPVLGPRVPELAVNGNTSGHFEMMCCRTNKEDQPFWQVDLLTASALNKIVLWNRQDMFQDRIVPVWLLVSPTPFHDPSLDAAKQQAIVAVRFDAPASRFEWTGATTGRYIRVQREGQGVALQFAELQAFSTAGVPSPVDDGWFGLDARALGDGLSHIDGHWLAPGREPELRLIFGSFDKKPSVALVDKTPRAVYLRARVVGTTTTVHHPYHTALGALDASRATPRFDRDVTGNAQALPSPLPPPGLANVRLLARLPPAVLADLAAKVERVELADGERLLAIGQERRALHVIEAGQLLLQGPSTTEGTHTFIALAPGAYTGELALVSGGNRSVQAVAKGRTTLLRLHRADFAAVLASHELSVTPLLAAHAHEVATEVPLLAATPAPKTPFVTQDTLQVFRLTALSPSAHVVVDVVDVATDAPIGSSVLVASQLHRTNGALSLPLLSPAFDVVGELLLRYLHVRPFAHESNTLAEAFRTQWLHGQALDMGHRGLGRSYYQALGYRTSHIRENTLSSFVVAGLHGADWIEFDVQLSKDRVPVIYHDFFFKAALEDRRGRPGAFTKTGLHDLTLAQLQTVEWRHGKQATDVPRLQQLIRKHWYKLVKSKRPPPATATLQTPLTTTPAPSKWAALSEQFPTLENLLRHVPPYVGLNIEIKYPVDPPEAPALRSLAAFEMNAYLDDILACVFAHANGRRNIVFSCFEPDVCVMLRAKQVRYPVFFLTSGVEISGQVPDVRTLSLATAVPLAHMEGLQGIVTNSQPLFPQPRLIRCIRDLQLHLWTWGNHNTGHAKVQFQKKHGISGVISDNVGDLTKADGKVRPRDAASTVS</sequence>
<dbReference type="SUPFAM" id="SSF51695">
    <property type="entry name" value="PLC-like phosphodiesterases"/>
    <property type="match status" value="1"/>
</dbReference>
<keyword evidence="1" id="KW-0479">Metal-binding</keyword>
<dbReference type="PANTHER" id="PTHR22958:SF1">
    <property type="entry name" value="GLYCEROPHOSPHOCHOLINE PHOSPHODIESTERASE GPCPD1"/>
    <property type="match status" value="1"/>
</dbReference>
<dbReference type="Pfam" id="PF03009">
    <property type="entry name" value="GDPD"/>
    <property type="match status" value="1"/>
</dbReference>
<evidence type="ECO:0000313" key="9">
    <source>
        <dbReference type="Proteomes" id="UP000243579"/>
    </source>
</evidence>
<proteinExistence type="predicted"/>
<dbReference type="Gene3D" id="3.20.20.190">
    <property type="entry name" value="Phosphatidylinositol (PI) phosphodiesterase"/>
    <property type="match status" value="1"/>
</dbReference>
<dbReference type="InterPro" id="IPR018490">
    <property type="entry name" value="cNMP-bd_dom_sf"/>
</dbReference>
<dbReference type="InterPro" id="IPR013783">
    <property type="entry name" value="Ig-like_fold"/>
</dbReference>
<reference evidence="8 9" key="1">
    <citation type="journal article" date="2014" name="Genome Biol. Evol.">
        <title>The secreted proteins of Achlya hypogyna and Thraustotheca clavata identify the ancestral oomycete secretome and reveal gene acquisitions by horizontal gene transfer.</title>
        <authorList>
            <person name="Misner I."/>
            <person name="Blouin N."/>
            <person name="Leonard G."/>
            <person name="Richards T.A."/>
            <person name="Lane C.E."/>
        </authorList>
    </citation>
    <scope>NUCLEOTIDE SEQUENCE [LARGE SCALE GENOMIC DNA]</scope>
    <source>
        <strain evidence="8 9">ATCC 48635</strain>
    </source>
</reference>
<dbReference type="InterPro" id="IPR014710">
    <property type="entry name" value="RmlC-like_jellyroll"/>
</dbReference>
<evidence type="ECO:0000259" key="5">
    <source>
        <dbReference type="PROSITE" id="PS50042"/>
    </source>
</evidence>
<dbReference type="GO" id="GO:0046872">
    <property type="term" value="F:metal ion binding"/>
    <property type="evidence" value="ECO:0007669"/>
    <property type="project" value="UniProtKB-KW"/>
</dbReference>
<dbReference type="GO" id="GO:0046475">
    <property type="term" value="P:glycerophospholipid catabolic process"/>
    <property type="evidence" value="ECO:0007669"/>
    <property type="project" value="TreeGrafter"/>
</dbReference>
<dbReference type="SMART" id="SM00607">
    <property type="entry name" value="FTP"/>
    <property type="match status" value="1"/>
</dbReference>
<dbReference type="PROSITE" id="PS50042">
    <property type="entry name" value="CNMP_BINDING_3"/>
    <property type="match status" value="1"/>
</dbReference>
<dbReference type="InterPro" id="IPR030395">
    <property type="entry name" value="GP_PDE_dom"/>
</dbReference>
<feature type="domain" description="GP-PDE" evidence="7">
    <location>
        <begin position="595"/>
        <end position="924"/>
    </location>
</feature>
<dbReference type="Gene3D" id="2.60.40.10">
    <property type="entry name" value="Immunoglobulins"/>
    <property type="match status" value="1"/>
</dbReference>
<evidence type="ECO:0000256" key="3">
    <source>
        <dbReference type="ARBA" id="ARBA00022837"/>
    </source>
</evidence>
<dbReference type="Gene3D" id="2.60.120.260">
    <property type="entry name" value="Galactose-binding domain-like"/>
    <property type="match status" value="1"/>
</dbReference>
<dbReference type="InterPro" id="IPR006585">
    <property type="entry name" value="FTP1"/>
</dbReference>
<dbReference type="Pfam" id="PF22633">
    <property type="entry name" value="F5_F8_type_C_2"/>
    <property type="match status" value="1"/>
</dbReference>
<dbReference type="Pfam" id="PF00686">
    <property type="entry name" value="CBM_20"/>
    <property type="match status" value="1"/>
</dbReference>
<keyword evidence="2" id="KW-0378">Hydrolase</keyword>
<evidence type="ECO:0000259" key="6">
    <source>
        <dbReference type="PROSITE" id="PS51166"/>
    </source>
</evidence>
<dbReference type="EMBL" id="JNBR01000480">
    <property type="protein sequence ID" value="OQR92116.1"/>
    <property type="molecule type" value="Genomic_DNA"/>
</dbReference>
<dbReference type="InterPro" id="IPR051578">
    <property type="entry name" value="GDPD"/>
</dbReference>
<keyword evidence="9" id="KW-1185">Reference proteome</keyword>
<dbReference type="InterPro" id="IPR000595">
    <property type="entry name" value="cNMP-bd_dom"/>
</dbReference>
<feature type="domain" description="CBM20" evidence="6">
    <location>
        <begin position="1"/>
        <end position="117"/>
    </location>
</feature>
<dbReference type="SUPFAM" id="SSF49785">
    <property type="entry name" value="Galactose-binding domain-like"/>
    <property type="match status" value="1"/>
</dbReference>
<accession>A0A1V9Z288</accession>
<comment type="caution">
    <text evidence="8">The sequence shown here is derived from an EMBL/GenBank/DDBJ whole genome shotgun (WGS) entry which is preliminary data.</text>
</comment>
<dbReference type="AlphaFoldDB" id="A0A1V9Z288"/>
<feature type="domain" description="Cyclic nucleotide-binding" evidence="5">
    <location>
        <begin position="362"/>
        <end position="465"/>
    </location>
</feature>
<dbReference type="GO" id="GO:2001070">
    <property type="term" value="F:starch binding"/>
    <property type="evidence" value="ECO:0007669"/>
    <property type="project" value="InterPro"/>
</dbReference>
<dbReference type="Pfam" id="PF00027">
    <property type="entry name" value="cNMP_binding"/>
    <property type="match status" value="1"/>
</dbReference>
<protein>
    <submittedName>
        <fullName evidence="8">Glycerophosphodiesterase</fullName>
    </submittedName>
</protein>
<dbReference type="CDD" id="cd00038">
    <property type="entry name" value="CAP_ED"/>
    <property type="match status" value="1"/>
</dbReference>
<keyword evidence="3" id="KW-0106">Calcium</keyword>
<evidence type="ECO:0000256" key="4">
    <source>
        <dbReference type="ARBA" id="ARBA00023157"/>
    </source>
</evidence>
<dbReference type="SUPFAM" id="SSF51206">
    <property type="entry name" value="cAMP-binding domain-like"/>
    <property type="match status" value="1"/>
</dbReference>
<dbReference type="SUPFAM" id="SSF49452">
    <property type="entry name" value="Starch-binding domain-like"/>
    <property type="match status" value="1"/>
</dbReference>
<dbReference type="Proteomes" id="UP000243579">
    <property type="component" value="Unassembled WGS sequence"/>
</dbReference>